<name>A0A6P0CHF5_9RHOB</name>
<evidence type="ECO:0000313" key="3">
    <source>
        <dbReference type="Proteomes" id="UP000468591"/>
    </source>
</evidence>
<evidence type="ECO:0000259" key="1">
    <source>
        <dbReference type="SMART" id="SM00382"/>
    </source>
</evidence>
<evidence type="ECO:0000313" key="2">
    <source>
        <dbReference type="EMBL" id="NEK24728.1"/>
    </source>
</evidence>
<organism evidence="2 3">
    <name type="scientific">Sulfitobacter sediminilitoris</name>
    <dbReference type="NCBI Taxonomy" id="2698830"/>
    <lineage>
        <taxon>Bacteria</taxon>
        <taxon>Pseudomonadati</taxon>
        <taxon>Pseudomonadota</taxon>
        <taxon>Alphaproteobacteria</taxon>
        <taxon>Rhodobacterales</taxon>
        <taxon>Roseobacteraceae</taxon>
        <taxon>Sulfitobacter</taxon>
    </lineage>
</organism>
<feature type="domain" description="AAA+ ATPase" evidence="1">
    <location>
        <begin position="166"/>
        <end position="351"/>
    </location>
</feature>
<comment type="caution">
    <text evidence="2">The sequence shown here is derived from an EMBL/GenBank/DDBJ whole genome shotgun (WGS) entry which is preliminary data.</text>
</comment>
<keyword evidence="3" id="KW-1185">Reference proteome</keyword>
<dbReference type="SMART" id="SM00382">
    <property type="entry name" value="AAA"/>
    <property type="match status" value="1"/>
</dbReference>
<dbReference type="AlphaFoldDB" id="A0A6P0CHF5"/>
<dbReference type="InterPro" id="IPR027417">
    <property type="entry name" value="P-loop_NTPase"/>
</dbReference>
<dbReference type="Proteomes" id="UP000468591">
    <property type="component" value="Unassembled WGS sequence"/>
</dbReference>
<accession>A0A6P0CHF5</accession>
<proteinExistence type="predicted"/>
<dbReference type="Gene3D" id="3.40.50.300">
    <property type="entry name" value="P-loop containing nucleotide triphosphate hydrolases"/>
    <property type="match status" value="1"/>
</dbReference>
<dbReference type="EMBL" id="JAABNT010000020">
    <property type="protein sequence ID" value="NEK24728.1"/>
    <property type="molecule type" value="Genomic_DNA"/>
</dbReference>
<protein>
    <submittedName>
        <fullName evidence="2">AAA family ATPase</fullName>
    </submittedName>
</protein>
<dbReference type="SUPFAM" id="SSF52540">
    <property type="entry name" value="P-loop containing nucleoside triphosphate hydrolases"/>
    <property type="match status" value="1"/>
</dbReference>
<reference evidence="2 3" key="1">
    <citation type="submission" date="2020-01" db="EMBL/GenBank/DDBJ databases">
        <title>Sulfitobacter sediminilitoris sp. nov., isolated from a tidal flat.</title>
        <authorList>
            <person name="Park S."/>
            <person name="Yoon J.-H."/>
        </authorList>
    </citation>
    <scope>NUCLEOTIDE SEQUENCE [LARGE SCALE GENOMIC DNA]</scope>
    <source>
        <strain evidence="2 3">JBTF-M27</strain>
    </source>
</reference>
<dbReference type="InterPro" id="IPR003593">
    <property type="entry name" value="AAA+_ATPase"/>
</dbReference>
<gene>
    <name evidence="2" type="ORF">GV827_20340</name>
</gene>
<sequence length="439" mass="49441">MLNGEVIFWEVILSIFEYEAPPRTVEETGLSQAFLTGLFTKVLYEGGTMTPPEIGQVVKLPRIVCRQVVTEMISLNLVESQGLESDDIKSEIRYSLTDSGHKWALEAMLSSQYIGPAPVPLETFSKQIKRQTIANEEIRHDDLERALSHLVIPSQMMAQLGPAANSGRSILLYGEPGNGKTAIAEALGQSFRDTIFIPFATIVGNQIIRFFDETLHELADLPEGSLPLDPRWVPCRRPVLSSGGELTLEMLDFSFEKTSRFYEAPMHLKALGGVFIIDDFGRQVATTQQFFNRWIVPLEKGFDIMSLHTGKKFTIPFDQLVIFSSNMLPEELGDGASLRRVFYKIHVPSPTREDYFQIFANACNVRNIEFKSDVVKAFFESEYEQPGVVTSGAHPGFLLQHIKAICRYLGRDFELTDELLQIAWKNVVKVKKHKISSSI</sequence>